<protein>
    <recommendedName>
        <fullName evidence="6 7">Dihydroorotase</fullName>
        <shortName evidence="6">DHOase</shortName>
        <ecNumber evidence="6 7">3.5.2.3</ecNumber>
    </recommendedName>
</protein>
<keyword evidence="5 6" id="KW-0665">Pyrimidine biosynthesis</keyword>
<dbReference type="HAMAP" id="MF_00219">
    <property type="entry name" value="PyrC_classII"/>
    <property type="match status" value="1"/>
</dbReference>
<evidence type="ECO:0000313" key="9">
    <source>
        <dbReference type="Proteomes" id="UP000177941"/>
    </source>
</evidence>
<dbReference type="GO" id="GO:0004151">
    <property type="term" value="F:dihydroorotase activity"/>
    <property type="evidence" value="ECO:0007669"/>
    <property type="project" value="UniProtKB-UniRule"/>
</dbReference>
<dbReference type="InterPro" id="IPR032466">
    <property type="entry name" value="Metal_Hydrolase"/>
</dbReference>
<comment type="subunit">
    <text evidence="6">Homodimer.</text>
</comment>
<feature type="binding site" evidence="6">
    <location>
        <position position="142"/>
    </location>
    <ligand>
        <name>substrate</name>
    </ligand>
</feature>
<comment type="similarity">
    <text evidence="6">Belongs to the metallo-dependent hydrolases superfamily. DHOase family. Class II DHOase subfamily.</text>
</comment>
<dbReference type="AlphaFoldDB" id="A0A1G1X920"/>
<dbReference type="PIRSF" id="PIRSF001237">
    <property type="entry name" value="DHOdimr"/>
    <property type="match status" value="1"/>
</dbReference>
<gene>
    <name evidence="6" type="primary">pyrC</name>
    <name evidence="8" type="ORF">A3E36_03110</name>
</gene>
<feature type="binding site" evidence="6">
    <location>
        <position position="40"/>
    </location>
    <ligand>
        <name>substrate</name>
    </ligand>
</feature>
<feature type="binding site" evidence="6">
    <location>
        <position position="15"/>
    </location>
    <ligand>
        <name>Zn(2+)</name>
        <dbReference type="ChEBI" id="CHEBI:29105"/>
        <label>1</label>
    </ligand>
</feature>
<dbReference type="GO" id="GO:0008270">
    <property type="term" value="F:zinc ion binding"/>
    <property type="evidence" value="ECO:0007669"/>
    <property type="project" value="UniProtKB-UniRule"/>
</dbReference>
<feature type="binding site" evidence="6">
    <location>
        <position position="142"/>
    </location>
    <ligand>
        <name>Zn(2+)</name>
        <dbReference type="ChEBI" id="CHEBI:29105"/>
        <label>2</label>
    </ligand>
</feature>
<dbReference type="Proteomes" id="UP000177941">
    <property type="component" value="Unassembled WGS sequence"/>
</dbReference>
<dbReference type="Gene3D" id="3.20.20.140">
    <property type="entry name" value="Metal-dependent hydrolases"/>
    <property type="match status" value="1"/>
</dbReference>
<evidence type="ECO:0000256" key="1">
    <source>
        <dbReference type="ARBA" id="ARBA00002368"/>
    </source>
</evidence>
<feature type="binding site" evidence="6">
    <location>
        <position position="268"/>
    </location>
    <ligand>
        <name>substrate</name>
    </ligand>
</feature>
<comment type="caution">
    <text evidence="8">The sequence shown here is derived from an EMBL/GenBank/DDBJ whole genome shotgun (WGS) entry which is preliminary data.</text>
</comment>
<dbReference type="SUPFAM" id="SSF51556">
    <property type="entry name" value="Metallo-dependent hydrolases"/>
    <property type="match status" value="1"/>
</dbReference>
<dbReference type="NCBIfam" id="TIGR00856">
    <property type="entry name" value="pyrC_dimer"/>
    <property type="match status" value="1"/>
</dbReference>
<comment type="pathway">
    <text evidence="6">Pyrimidine metabolism; UMP biosynthesis via de novo pathway; (S)-dihydroorotate from bicarbonate: step 3/3.</text>
</comment>
<organism evidence="8 9">
    <name type="scientific">Candidatus Andersenbacteria bacterium RIFCSPHIGHO2_12_FULL_45_11b</name>
    <dbReference type="NCBI Taxonomy" id="1797282"/>
    <lineage>
        <taxon>Bacteria</taxon>
        <taxon>Candidatus Anderseniibacteriota</taxon>
    </lineage>
</organism>
<dbReference type="EC" id="3.5.2.3" evidence="6 7"/>
<keyword evidence="4 6" id="KW-0862">Zinc</keyword>
<evidence type="ECO:0000256" key="4">
    <source>
        <dbReference type="ARBA" id="ARBA00022833"/>
    </source>
</evidence>
<keyword evidence="2 6" id="KW-0479">Metal-binding</keyword>
<feature type="binding site" evidence="6">
    <location>
        <position position="256"/>
    </location>
    <ligand>
        <name>substrate</name>
    </ligand>
</feature>
<evidence type="ECO:0000256" key="6">
    <source>
        <dbReference type="HAMAP-Rule" id="MF_00219"/>
    </source>
</evidence>
<feature type="binding site" evidence="6">
    <location>
        <position position="17"/>
    </location>
    <ligand>
        <name>Zn(2+)</name>
        <dbReference type="ChEBI" id="CHEBI:29105"/>
        <label>1</label>
    </ligand>
</feature>
<evidence type="ECO:0000256" key="3">
    <source>
        <dbReference type="ARBA" id="ARBA00022801"/>
    </source>
</evidence>
<feature type="modified residue" description="N6-carboxylysine" evidence="6">
    <location>
        <position position="105"/>
    </location>
</feature>
<evidence type="ECO:0000256" key="2">
    <source>
        <dbReference type="ARBA" id="ARBA00022723"/>
    </source>
</evidence>
<keyword evidence="3 6" id="KW-0378">Hydrolase</keyword>
<comment type="caution">
    <text evidence="6">Lacks conserved residue(s) required for the propagation of feature annotation.</text>
</comment>
<dbReference type="UniPathway" id="UPA00070">
    <property type="reaction ID" value="UER00117"/>
</dbReference>
<dbReference type="GO" id="GO:0005829">
    <property type="term" value="C:cytosol"/>
    <property type="evidence" value="ECO:0007669"/>
    <property type="project" value="TreeGrafter"/>
</dbReference>
<reference evidence="8 9" key="1">
    <citation type="journal article" date="2016" name="Nat. Commun.">
        <title>Thousands of microbial genomes shed light on interconnected biogeochemical processes in an aquifer system.</title>
        <authorList>
            <person name="Anantharaman K."/>
            <person name="Brown C.T."/>
            <person name="Hug L.A."/>
            <person name="Sharon I."/>
            <person name="Castelle C.J."/>
            <person name="Probst A.J."/>
            <person name="Thomas B.C."/>
            <person name="Singh A."/>
            <person name="Wilkins M.J."/>
            <person name="Karaoz U."/>
            <person name="Brodie E.L."/>
            <person name="Williams K.H."/>
            <person name="Hubbard S.S."/>
            <person name="Banfield J.F."/>
        </authorList>
    </citation>
    <scope>NUCLEOTIDE SEQUENCE [LARGE SCALE GENOMIC DNA]</scope>
</reference>
<dbReference type="PANTHER" id="PTHR43137:SF1">
    <property type="entry name" value="DIHYDROOROTASE"/>
    <property type="match status" value="1"/>
</dbReference>
<evidence type="ECO:0000256" key="7">
    <source>
        <dbReference type="NCBIfam" id="TIGR00856"/>
    </source>
</evidence>
<feature type="binding site" description="via carbamate group" evidence="6">
    <location>
        <position position="105"/>
    </location>
    <ligand>
        <name>Zn(2+)</name>
        <dbReference type="ChEBI" id="CHEBI:29105"/>
        <label>2</label>
    </ligand>
</feature>
<feature type="binding site" evidence="6">
    <location>
        <begin position="17"/>
        <end position="19"/>
    </location>
    <ligand>
        <name>substrate</name>
    </ligand>
</feature>
<feature type="binding site" evidence="6">
    <location>
        <position position="252"/>
    </location>
    <ligand>
        <name>Zn(2+)</name>
        <dbReference type="ChEBI" id="CHEBI:29105"/>
        <label>1</label>
    </ligand>
</feature>
<dbReference type="GO" id="GO:0044205">
    <property type="term" value="P:'de novo' UMP biosynthetic process"/>
    <property type="evidence" value="ECO:0007669"/>
    <property type="project" value="UniProtKB-UniRule"/>
</dbReference>
<accession>A0A1G1X920</accession>
<evidence type="ECO:0000313" key="8">
    <source>
        <dbReference type="EMBL" id="OGY36555.1"/>
    </source>
</evidence>
<dbReference type="InterPro" id="IPR002195">
    <property type="entry name" value="Dihydroorotase_CS"/>
</dbReference>
<feature type="active site" evidence="6">
    <location>
        <position position="252"/>
    </location>
</feature>
<comment type="function">
    <text evidence="1 6">Catalyzes the reversible cyclization of carbamoyl aspartate to dihydroorotate.</text>
</comment>
<comment type="catalytic activity">
    <reaction evidence="6">
        <text>(S)-dihydroorotate + H2O = N-carbamoyl-L-aspartate + H(+)</text>
        <dbReference type="Rhea" id="RHEA:24296"/>
        <dbReference type="ChEBI" id="CHEBI:15377"/>
        <dbReference type="ChEBI" id="CHEBI:15378"/>
        <dbReference type="ChEBI" id="CHEBI:30864"/>
        <dbReference type="ChEBI" id="CHEBI:32814"/>
        <dbReference type="EC" id="3.5.2.3"/>
    </reaction>
</comment>
<dbReference type="PANTHER" id="PTHR43137">
    <property type="entry name" value="DIHYDROOROTASE"/>
    <property type="match status" value="1"/>
</dbReference>
<proteinExistence type="inferred from homology"/>
<comment type="cofactor">
    <cofactor evidence="6">
        <name>Zn(2+)</name>
        <dbReference type="ChEBI" id="CHEBI:29105"/>
    </cofactor>
    <text evidence="6">Binds 2 Zn(2+) ions per subunit.</text>
</comment>
<name>A0A1G1X920_9BACT</name>
<feature type="binding site" evidence="6">
    <location>
        <position position="179"/>
    </location>
    <ligand>
        <name>Zn(2+)</name>
        <dbReference type="ChEBI" id="CHEBI:29105"/>
        <label>2</label>
    </ligand>
</feature>
<dbReference type="InterPro" id="IPR004721">
    <property type="entry name" value="DHOdimr"/>
</dbReference>
<dbReference type="GO" id="GO:0006207">
    <property type="term" value="P:'de novo' pyrimidine nucleobase biosynthetic process"/>
    <property type="evidence" value="ECO:0007669"/>
    <property type="project" value="TreeGrafter"/>
</dbReference>
<dbReference type="EMBL" id="MHHS01000032">
    <property type="protein sequence ID" value="OGY36555.1"/>
    <property type="molecule type" value="Genomic_DNA"/>
</dbReference>
<feature type="binding site" description="via carbamate group" evidence="6">
    <location>
        <position position="105"/>
    </location>
    <ligand>
        <name>Zn(2+)</name>
        <dbReference type="ChEBI" id="CHEBI:29105"/>
        <label>1</label>
    </ligand>
</feature>
<sequence length="345" mass="38290">MQPNSVTLPFAFDAHVHLRRLRSVARLTAQHFSAAIVMPNLTPAIRSAEDVTEYSKWIMSATGKDYLPFTPLMTFKIYPDTAPETLKTLNEFFELSGRQIAVAGKVYPKGLTTNAEDGIEDYFALFPLFKKMEKLGLVLCLHGEKPGNAIEGLDRESAFLRTLFYIARSFPDLRIVMEHITTEAAVEAILQLPENVAATITAHHLILTHDDVGGDRMRPHNFCKPVAKRKSDRTALIEAAISGCPKFFFGSDSAPHPKDKKECSECCAGVFTAPIALPLLAEVFTKHNAINRLANFAGGFGQMFYDVAFAEKPVTLIQEPMTIPQEYDGVVPFLAGQQLSWKVQE</sequence>
<dbReference type="PROSITE" id="PS00483">
    <property type="entry name" value="DIHYDROOROTASE_2"/>
    <property type="match status" value="1"/>
</dbReference>
<evidence type="ECO:0000256" key="5">
    <source>
        <dbReference type="ARBA" id="ARBA00022975"/>
    </source>
</evidence>